<evidence type="ECO:0008006" key="4">
    <source>
        <dbReference type="Google" id="ProtNLM"/>
    </source>
</evidence>
<feature type="signal peptide" evidence="1">
    <location>
        <begin position="1"/>
        <end position="19"/>
    </location>
</feature>
<name>A0ABW7NG27_9BACT</name>
<protein>
    <recommendedName>
        <fullName evidence="4">DUF481 domain-containing protein</fullName>
    </recommendedName>
</protein>
<evidence type="ECO:0000313" key="3">
    <source>
        <dbReference type="Proteomes" id="UP001610063"/>
    </source>
</evidence>
<gene>
    <name evidence="2" type="ORF">ACHKAR_17560</name>
</gene>
<accession>A0ABW7NG27</accession>
<keyword evidence="3" id="KW-1185">Reference proteome</keyword>
<keyword evidence="1" id="KW-0732">Signal</keyword>
<dbReference type="EMBL" id="JBIPKE010000019">
    <property type="protein sequence ID" value="MFH6985264.1"/>
    <property type="molecule type" value="Genomic_DNA"/>
</dbReference>
<comment type="caution">
    <text evidence="2">The sequence shown here is derived from an EMBL/GenBank/DDBJ whole genome shotgun (WGS) entry which is preliminary data.</text>
</comment>
<feature type="chain" id="PRO_5046992345" description="DUF481 domain-containing protein" evidence="1">
    <location>
        <begin position="20"/>
        <end position="264"/>
    </location>
</feature>
<dbReference type="Proteomes" id="UP001610063">
    <property type="component" value="Unassembled WGS sequence"/>
</dbReference>
<organism evidence="2 3">
    <name type="scientific">Marinoscillum luteum</name>
    <dbReference type="NCBI Taxonomy" id="861051"/>
    <lineage>
        <taxon>Bacteria</taxon>
        <taxon>Pseudomonadati</taxon>
        <taxon>Bacteroidota</taxon>
        <taxon>Cytophagia</taxon>
        <taxon>Cytophagales</taxon>
        <taxon>Reichenbachiellaceae</taxon>
        <taxon>Marinoscillum</taxon>
    </lineage>
</organism>
<evidence type="ECO:0000313" key="2">
    <source>
        <dbReference type="EMBL" id="MFH6985264.1"/>
    </source>
</evidence>
<sequence length="264" mass="29721">MKSFLLSVGILVLSTATYAQILKVNKGSIDSDSSGYLMGSTSVDFNLNNKSATAEQSITYTGLEADADLAFIGKQHAYILINQLNYFKSTGGPLISTGYAHFRTNFLRKKQLSYELFTQIQYDGGRKMPLRYLLGGNTRLRLASSARSSLFVGIGMMYEKENWKMLTDETQIIYKNLLKSTNYISYKQAFNEHVNINVMAYYQGDYDGEADVFRSRISGEAVLNVKLTNLLAFNTSFSAQYEDHPIIPINKLVYSLTNGFKFSF</sequence>
<proteinExistence type="predicted"/>
<reference evidence="2 3" key="1">
    <citation type="journal article" date="2013" name="Int. J. Syst. Evol. Microbiol.">
        <title>Marinoscillum luteum sp. nov., isolated from marine sediment.</title>
        <authorList>
            <person name="Cha I.T."/>
            <person name="Park S.J."/>
            <person name="Kim S.J."/>
            <person name="Kim J.G."/>
            <person name="Jung M.Y."/>
            <person name="Shin K.S."/>
            <person name="Kwon K.K."/>
            <person name="Yang S.H."/>
            <person name="Seo Y.S."/>
            <person name="Rhee S.K."/>
        </authorList>
    </citation>
    <scope>NUCLEOTIDE SEQUENCE [LARGE SCALE GENOMIC DNA]</scope>
    <source>
        <strain evidence="2 3">KCTC 23939</strain>
    </source>
</reference>
<evidence type="ECO:0000256" key="1">
    <source>
        <dbReference type="SAM" id="SignalP"/>
    </source>
</evidence>
<dbReference type="RefSeq" id="WP_395418745.1">
    <property type="nucleotide sequence ID" value="NZ_JBIPKE010000019.1"/>
</dbReference>